<feature type="signal peptide" evidence="6">
    <location>
        <begin position="1"/>
        <end position="24"/>
    </location>
</feature>
<feature type="chain" id="PRO_5045362640" description="adenosylhomocysteine nucleosidase" evidence="6">
    <location>
        <begin position="25"/>
        <end position="292"/>
    </location>
</feature>
<evidence type="ECO:0000313" key="8">
    <source>
        <dbReference type="EMBL" id="MBL0743129.1"/>
    </source>
</evidence>
<feature type="domain" description="Nucleoside phosphorylase" evidence="7">
    <location>
        <begin position="44"/>
        <end position="285"/>
    </location>
</feature>
<dbReference type="InterPro" id="IPR000845">
    <property type="entry name" value="Nucleoside_phosphorylase_d"/>
</dbReference>
<dbReference type="InterPro" id="IPR035994">
    <property type="entry name" value="Nucleoside_phosphorylase_sf"/>
</dbReference>
<protein>
    <recommendedName>
        <fullName evidence="2">adenosylhomocysteine nucleosidase</fullName>
        <ecNumber evidence="2">3.2.2.9</ecNumber>
    </recommendedName>
</protein>
<dbReference type="EMBL" id="JAERRB010000006">
    <property type="protein sequence ID" value="MBL0743129.1"/>
    <property type="molecule type" value="Genomic_DNA"/>
</dbReference>
<comment type="pathway">
    <text evidence="1">Amino-acid biosynthesis; L-methionine biosynthesis via salvage pathway; S-methyl-5-thio-alpha-D-ribose 1-phosphate from S-methyl-5'-thioadenosine (hydrolase route): step 1/2.</text>
</comment>
<evidence type="ECO:0000256" key="1">
    <source>
        <dbReference type="ARBA" id="ARBA00004945"/>
    </source>
</evidence>
<comment type="caution">
    <text evidence="8">The sequence shown here is derived from an EMBL/GenBank/DDBJ whole genome shotgun (WGS) entry which is preliminary data.</text>
</comment>
<name>A0ABS1KUH9_9BACT</name>
<dbReference type="InterPro" id="IPR010049">
    <property type="entry name" value="MTA_SAH_Nsdase"/>
</dbReference>
<dbReference type="Proteomes" id="UP000613030">
    <property type="component" value="Unassembled WGS sequence"/>
</dbReference>
<gene>
    <name evidence="8" type="ORF">JI741_18000</name>
</gene>
<evidence type="ECO:0000256" key="3">
    <source>
        <dbReference type="ARBA" id="ARBA00022605"/>
    </source>
</evidence>
<sequence length="292" mass="31569">MNMHKIIAVLCYSCILFSSAQGQAIVEVKPDAPPANTEVSDITGVLGAFPEEIKFLLTQVENKTEFIIQRIAFTEGKLHGQHVVVAQTGIGKVNAALTTILLIEHFHPREILFTGIAGAINPNLSPGDLVIGTTVAHHDYGTLTPQGITRRPTRDPASMQENPIYFACDTSLVNLAKRAGKGLALEKINTPKGQRSPQLITGTIVTGDVFVSSEPATQELRKQMNAEATEMEGAAVAQVSFQQKVPFLVIRSMSDNAGSKAYTDIKDFYQIAARNSANLVMAILEAQTKRAK</sequence>
<evidence type="ECO:0000259" key="7">
    <source>
        <dbReference type="Pfam" id="PF01048"/>
    </source>
</evidence>
<evidence type="ECO:0000256" key="6">
    <source>
        <dbReference type="SAM" id="SignalP"/>
    </source>
</evidence>
<proteinExistence type="predicted"/>
<dbReference type="CDD" id="cd09008">
    <property type="entry name" value="MTAN"/>
    <property type="match status" value="1"/>
</dbReference>
<dbReference type="Pfam" id="PF01048">
    <property type="entry name" value="PNP_UDP_1"/>
    <property type="match status" value="1"/>
</dbReference>
<dbReference type="NCBIfam" id="NF004079">
    <property type="entry name" value="PRK05584.1"/>
    <property type="match status" value="1"/>
</dbReference>
<evidence type="ECO:0000256" key="2">
    <source>
        <dbReference type="ARBA" id="ARBA00011974"/>
    </source>
</evidence>
<keyword evidence="5" id="KW-0486">Methionine biosynthesis</keyword>
<dbReference type="GO" id="GO:0008782">
    <property type="term" value="F:adenosylhomocysteine nucleosidase activity"/>
    <property type="evidence" value="ECO:0007669"/>
    <property type="project" value="UniProtKB-EC"/>
</dbReference>
<dbReference type="SUPFAM" id="SSF53167">
    <property type="entry name" value="Purine and uridine phosphorylases"/>
    <property type="match status" value="1"/>
</dbReference>
<dbReference type="PANTHER" id="PTHR46832">
    <property type="entry name" value="5'-METHYLTHIOADENOSINE/S-ADENOSYLHOMOCYSTEINE NUCLEOSIDASE"/>
    <property type="match status" value="1"/>
</dbReference>
<dbReference type="Gene3D" id="3.40.50.1580">
    <property type="entry name" value="Nucleoside phosphorylase domain"/>
    <property type="match status" value="1"/>
</dbReference>
<evidence type="ECO:0000256" key="4">
    <source>
        <dbReference type="ARBA" id="ARBA00022801"/>
    </source>
</evidence>
<keyword evidence="4 8" id="KW-0378">Hydrolase</keyword>
<dbReference type="RefSeq" id="WP_236676151.1">
    <property type="nucleotide sequence ID" value="NZ_JAERRB010000006.1"/>
</dbReference>
<dbReference type="NCBIfam" id="TIGR01704">
    <property type="entry name" value="MTA_SAH-Nsdase"/>
    <property type="match status" value="1"/>
</dbReference>
<reference evidence="8 9" key="1">
    <citation type="submission" date="2021-01" db="EMBL/GenBank/DDBJ databases">
        <title>Chryseolinea sp. Jin1 Genome sequencing and assembly.</title>
        <authorList>
            <person name="Kim I."/>
        </authorList>
    </citation>
    <scope>NUCLEOTIDE SEQUENCE [LARGE SCALE GENOMIC DNA]</scope>
    <source>
        <strain evidence="8 9">Jin1</strain>
    </source>
</reference>
<evidence type="ECO:0000256" key="5">
    <source>
        <dbReference type="ARBA" id="ARBA00023167"/>
    </source>
</evidence>
<organism evidence="8 9">
    <name type="scientific">Chryseolinea lacunae</name>
    <dbReference type="NCBI Taxonomy" id="2801331"/>
    <lineage>
        <taxon>Bacteria</taxon>
        <taxon>Pseudomonadati</taxon>
        <taxon>Bacteroidota</taxon>
        <taxon>Cytophagia</taxon>
        <taxon>Cytophagales</taxon>
        <taxon>Fulvivirgaceae</taxon>
        <taxon>Chryseolinea</taxon>
    </lineage>
</organism>
<keyword evidence="6" id="KW-0732">Signal</keyword>
<keyword evidence="3" id="KW-0028">Amino-acid biosynthesis</keyword>
<keyword evidence="8" id="KW-0326">Glycosidase</keyword>
<keyword evidence="9" id="KW-1185">Reference proteome</keyword>
<dbReference type="EC" id="3.2.2.9" evidence="2"/>
<accession>A0ABS1KUH9</accession>
<dbReference type="PANTHER" id="PTHR46832:SF1">
    <property type="entry name" value="5'-METHYLTHIOADENOSINE_S-ADENOSYLHOMOCYSTEINE NUCLEOSIDASE"/>
    <property type="match status" value="1"/>
</dbReference>
<evidence type="ECO:0000313" key="9">
    <source>
        <dbReference type="Proteomes" id="UP000613030"/>
    </source>
</evidence>